<organism evidence="1 2">
    <name type="scientific">Serratia nematodiphila</name>
    <dbReference type="NCBI Taxonomy" id="458197"/>
    <lineage>
        <taxon>Bacteria</taxon>
        <taxon>Pseudomonadati</taxon>
        <taxon>Pseudomonadota</taxon>
        <taxon>Gammaproteobacteria</taxon>
        <taxon>Enterobacterales</taxon>
        <taxon>Yersiniaceae</taxon>
        <taxon>Serratia</taxon>
    </lineage>
</organism>
<keyword evidence="2" id="KW-1185">Reference proteome</keyword>
<evidence type="ECO:0000313" key="1">
    <source>
        <dbReference type="EMBL" id="SCX83321.1"/>
    </source>
</evidence>
<gene>
    <name evidence="1" type="ORF">SAMN02927935_00254</name>
</gene>
<accession>A0A1G5AZP8</accession>
<protein>
    <submittedName>
        <fullName evidence="1">Uncharacterized protein</fullName>
    </submittedName>
</protein>
<evidence type="ECO:0000313" key="2">
    <source>
        <dbReference type="Proteomes" id="UP000183031"/>
    </source>
</evidence>
<dbReference type="EMBL" id="FMUT01000002">
    <property type="protein sequence ID" value="SCX83321.1"/>
    <property type="molecule type" value="Genomic_DNA"/>
</dbReference>
<reference evidence="1 2" key="1">
    <citation type="submission" date="2016-10" db="EMBL/GenBank/DDBJ databases">
        <authorList>
            <person name="Varghese N."/>
            <person name="Submissions S."/>
        </authorList>
    </citation>
    <scope>NUCLEOTIDE SEQUENCE [LARGE SCALE GENOMIC DNA]</scope>
    <source>
        <strain evidence="1 2">CGMCC 1.6853</strain>
    </source>
</reference>
<proteinExistence type="predicted"/>
<comment type="caution">
    <text evidence="1">The sequence shown here is derived from an EMBL/GenBank/DDBJ whole genome shotgun (WGS) entry which is preliminary data.</text>
</comment>
<sequence length="58" mass="6446">MVNQALEGSGVDCLASKVDIYFSSEKYTLTSNTFLGVCYLGSQDRYNHCVTYKILNGK</sequence>
<name>A0A1G5AZP8_9GAMM</name>
<dbReference type="Proteomes" id="UP000183031">
    <property type="component" value="Unassembled WGS sequence"/>
</dbReference>